<dbReference type="GeneID" id="87813730"/>
<evidence type="ECO:0000256" key="2">
    <source>
        <dbReference type="SAM" id="SignalP"/>
    </source>
</evidence>
<dbReference type="AlphaFoldDB" id="A0AAN6V3N4"/>
<evidence type="ECO:0000313" key="3">
    <source>
        <dbReference type="EMBL" id="KAK4144130.1"/>
    </source>
</evidence>
<organism evidence="3 4">
    <name type="scientific">Dichotomopilus funicola</name>
    <dbReference type="NCBI Taxonomy" id="1934379"/>
    <lineage>
        <taxon>Eukaryota</taxon>
        <taxon>Fungi</taxon>
        <taxon>Dikarya</taxon>
        <taxon>Ascomycota</taxon>
        <taxon>Pezizomycotina</taxon>
        <taxon>Sordariomycetes</taxon>
        <taxon>Sordariomycetidae</taxon>
        <taxon>Sordariales</taxon>
        <taxon>Chaetomiaceae</taxon>
        <taxon>Dichotomopilus</taxon>
    </lineage>
</organism>
<dbReference type="RefSeq" id="XP_062637501.1">
    <property type="nucleotide sequence ID" value="XM_062777117.1"/>
</dbReference>
<dbReference type="Proteomes" id="UP001302676">
    <property type="component" value="Unassembled WGS sequence"/>
</dbReference>
<protein>
    <submittedName>
        <fullName evidence="3">Uncharacterized protein</fullName>
    </submittedName>
</protein>
<feature type="region of interest" description="Disordered" evidence="1">
    <location>
        <begin position="32"/>
        <end position="51"/>
    </location>
</feature>
<evidence type="ECO:0000313" key="4">
    <source>
        <dbReference type="Proteomes" id="UP001302676"/>
    </source>
</evidence>
<name>A0AAN6V3N4_9PEZI</name>
<accession>A0AAN6V3N4</accession>
<gene>
    <name evidence="3" type="ORF">C8A04DRAFT_11844</name>
</gene>
<comment type="caution">
    <text evidence="3">The sequence shown here is derived from an EMBL/GenBank/DDBJ whole genome shotgun (WGS) entry which is preliminary data.</text>
</comment>
<keyword evidence="2" id="KW-0732">Signal</keyword>
<reference evidence="3" key="2">
    <citation type="submission" date="2023-05" db="EMBL/GenBank/DDBJ databases">
        <authorList>
            <consortium name="Lawrence Berkeley National Laboratory"/>
            <person name="Steindorff A."/>
            <person name="Hensen N."/>
            <person name="Bonometti L."/>
            <person name="Westerberg I."/>
            <person name="Brannstrom I.O."/>
            <person name="Guillou S."/>
            <person name="Cros-Aarteil S."/>
            <person name="Calhoun S."/>
            <person name="Haridas S."/>
            <person name="Kuo A."/>
            <person name="Mondo S."/>
            <person name="Pangilinan J."/>
            <person name="Riley R."/>
            <person name="Labutti K."/>
            <person name="Andreopoulos B."/>
            <person name="Lipzen A."/>
            <person name="Chen C."/>
            <person name="Yanf M."/>
            <person name="Daum C."/>
            <person name="Ng V."/>
            <person name="Clum A."/>
            <person name="Ohm R."/>
            <person name="Martin F."/>
            <person name="Silar P."/>
            <person name="Natvig D."/>
            <person name="Lalanne C."/>
            <person name="Gautier V."/>
            <person name="Ament-Velasquez S.L."/>
            <person name="Kruys A."/>
            <person name="Hutchinson M.I."/>
            <person name="Powell A.J."/>
            <person name="Barry K."/>
            <person name="Miller A.N."/>
            <person name="Grigoriev I.V."/>
            <person name="Debuchy R."/>
            <person name="Gladieux P."/>
            <person name="Thoren M.H."/>
            <person name="Johannesson H."/>
        </authorList>
    </citation>
    <scope>NUCLEOTIDE SEQUENCE</scope>
    <source>
        <strain evidence="3">CBS 141.50</strain>
    </source>
</reference>
<dbReference type="EMBL" id="MU853580">
    <property type="protein sequence ID" value="KAK4144130.1"/>
    <property type="molecule type" value="Genomic_DNA"/>
</dbReference>
<feature type="signal peptide" evidence="2">
    <location>
        <begin position="1"/>
        <end position="22"/>
    </location>
</feature>
<keyword evidence="4" id="KW-1185">Reference proteome</keyword>
<feature type="chain" id="PRO_5042938586" evidence="2">
    <location>
        <begin position="23"/>
        <end position="141"/>
    </location>
</feature>
<reference evidence="3" key="1">
    <citation type="journal article" date="2023" name="Mol. Phylogenet. Evol.">
        <title>Genome-scale phylogeny and comparative genomics of the fungal order Sordariales.</title>
        <authorList>
            <person name="Hensen N."/>
            <person name="Bonometti L."/>
            <person name="Westerberg I."/>
            <person name="Brannstrom I.O."/>
            <person name="Guillou S."/>
            <person name="Cros-Aarteil S."/>
            <person name="Calhoun S."/>
            <person name="Haridas S."/>
            <person name="Kuo A."/>
            <person name="Mondo S."/>
            <person name="Pangilinan J."/>
            <person name="Riley R."/>
            <person name="LaButti K."/>
            <person name="Andreopoulos B."/>
            <person name="Lipzen A."/>
            <person name="Chen C."/>
            <person name="Yan M."/>
            <person name="Daum C."/>
            <person name="Ng V."/>
            <person name="Clum A."/>
            <person name="Steindorff A."/>
            <person name="Ohm R.A."/>
            <person name="Martin F."/>
            <person name="Silar P."/>
            <person name="Natvig D.O."/>
            <person name="Lalanne C."/>
            <person name="Gautier V."/>
            <person name="Ament-Velasquez S.L."/>
            <person name="Kruys A."/>
            <person name="Hutchinson M.I."/>
            <person name="Powell A.J."/>
            <person name="Barry K."/>
            <person name="Miller A.N."/>
            <person name="Grigoriev I.V."/>
            <person name="Debuchy R."/>
            <person name="Gladieux P."/>
            <person name="Hiltunen Thoren M."/>
            <person name="Johannesson H."/>
        </authorList>
    </citation>
    <scope>NUCLEOTIDE SEQUENCE</scope>
    <source>
        <strain evidence="3">CBS 141.50</strain>
    </source>
</reference>
<sequence length="141" mass="14440">MAIKYSSLALVAMTAFIRPAMSSPVCSEVSSSHPASSSTPPATTTTSGGLPSSCTYRPQATTYTNEGCAFTCPPQSAWCIADAYVVLPCGCDRAAVAPTTISRCPTASYNCLQCSTGWGIATVTDPNCPPSSTATAKPTRA</sequence>
<evidence type="ECO:0000256" key="1">
    <source>
        <dbReference type="SAM" id="MobiDB-lite"/>
    </source>
</evidence>
<proteinExistence type="predicted"/>